<comment type="caution">
    <text evidence="2">The sequence shown here is derived from an EMBL/GenBank/DDBJ whole genome shotgun (WGS) entry which is preliminary data.</text>
</comment>
<dbReference type="Proteomes" id="UP001597304">
    <property type="component" value="Unassembled WGS sequence"/>
</dbReference>
<keyword evidence="3" id="KW-1185">Reference proteome</keyword>
<feature type="signal peptide" evidence="1">
    <location>
        <begin position="1"/>
        <end position="30"/>
    </location>
</feature>
<feature type="chain" id="PRO_5047423094" evidence="1">
    <location>
        <begin position="31"/>
        <end position="259"/>
    </location>
</feature>
<organism evidence="2 3">
    <name type="scientific">Ottowia flava</name>
    <dbReference type="NCBI Taxonomy" id="2675430"/>
    <lineage>
        <taxon>Bacteria</taxon>
        <taxon>Pseudomonadati</taxon>
        <taxon>Pseudomonadota</taxon>
        <taxon>Betaproteobacteria</taxon>
        <taxon>Burkholderiales</taxon>
        <taxon>Comamonadaceae</taxon>
        <taxon>Ottowia</taxon>
    </lineage>
</organism>
<protein>
    <submittedName>
        <fullName evidence="2">Transporter</fullName>
    </submittedName>
</protein>
<evidence type="ECO:0000256" key="1">
    <source>
        <dbReference type="SAM" id="SignalP"/>
    </source>
</evidence>
<dbReference type="Pfam" id="PF13557">
    <property type="entry name" value="Phenol_MetA_deg"/>
    <property type="match status" value="1"/>
</dbReference>
<dbReference type="EMBL" id="JBHUEJ010000030">
    <property type="protein sequence ID" value="MFD1711548.1"/>
    <property type="molecule type" value="Genomic_DNA"/>
</dbReference>
<evidence type="ECO:0000313" key="3">
    <source>
        <dbReference type="Proteomes" id="UP001597304"/>
    </source>
</evidence>
<gene>
    <name evidence="2" type="ORF">ACFSF0_13095</name>
</gene>
<dbReference type="RefSeq" id="WP_147914754.1">
    <property type="nucleotide sequence ID" value="NZ_JBHUEJ010000030.1"/>
</dbReference>
<reference evidence="3" key="1">
    <citation type="journal article" date="2019" name="Int. J. Syst. Evol. Microbiol.">
        <title>The Global Catalogue of Microorganisms (GCM) 10K type strain sequencing project: providing services to taxonomists for standard genome sequencing and annotation.</title>
        <authorList>
            <consortium name="The Broad Institute Genomics Platform"/>
            <consortium name="The Broad Institute Genome Sequencing Center for Infectious Disease"/>
            <person name="Wu L."/>
            <person name="Ma J."/>
        </authorList>
    </citation>
    <scope>NUCLEOTIDE SEQUENCE [LARGE SCALE GENOMIC DNA]</scope>
    <source>
        <strain evidence="3">LMG 29247</strain>
    </source>
</reference>
<keyword evidence="1" id="KW-0732">Signal</keyword>
<proteinExistence type="predicted"/>
<dbReference type="InterPro" id="IPR025737">
    <property type="entry name" value="FApF"/>
</dbReference>
<name>A0ABW4KW72_9BURK</name>
<evidence type="ECO:0000313" key="2">
    <source>
        <dbReference type="EMBL" id="MFD1711548.1"/>
    </source>
</evidence>
<sequence>MRIFLAFPAWVGRPWAVLASLALALPAARAAHPLLTDDPGLQGAGHWQLEVNTDHTRTRDGGATFWARQVNTTLTRGLSDQVDVAFNLPLLRQTAPGEPTQSGVGDVGLQLKWRFYDNGRGWALGVRPTLALPTGRSAKGLGNGRAAAEMLLLSQLDVGDWTWLVNAGYVDNGNRIGARQHLWAASTALLLQVSAAWSVVSEVGAMRAADATGPGAVRFGLVGAVLQLNDKTDLDLGWRRSWGGAPRATTWGLGLTRRW</sequence>
<accession>A0ABW4KW72</accession>